<comment type="caution">
    <text evidence="4">The sequence shown here is derived from an EMBL/GenBank/DDBJ whole genome shotgun (WGS) entry which is preliminary data.</text>
</comment>
<dbReference type="PANTHER" id="PTHR43877:SF1">
    <property type="entry name" value="ACETYLTRANSFERASE"/>
    <property type="match status" value="1"/>
</dbReference>
<dbReference type="AlphaFoldDB" id="M6VQ89"/>
<accession>M6VQ89</accession>
<keyword evidence="2" id="KW-0012">Acyltransferase</keyword>
<dbReference type="STRING" id="28182.GCA_001568325_03358"/>
<organism evidence="4 5">
    <name type="scientific">Leptospira noguchii</name>
    <dbReference type="NCBI Taxonomy" id="28182"/>
    <lineage>
        <taxon>Bacteria</taxon>
        <taxon>Pseudomonadati</taxon>
        <taxon>Spirochaetota</taxon>
        <taxon>Spirochaetia</taxon>
        <taxon>Leptospirales</taxon>
        <taxon>Leptospiraceae</taxon>
        <taxon>Leptospira</taxon>
    </lineage>
</organism>
<name>M6VQ89_9LEPT</name>
<dbReference type="PROSITE" id="PS51186">
    <property type="entry name" value="GNAT"/>
    <property type="match status" value="1"/>
</dbReference>
<protein>
    <submittedName>
        <fullName evidence="4">Acetyltransferase (GNAT) domain protein</fullName>
    </submittedName>
</protein>
<dbReference type="InterPro" id="IPR000182">
    <property type="entry name" value="GNAT_dom"/>
</dbReference>
<dbReference type="PANTHER" id="PTHR43877">
    <property type="entry name" value="AMINOALKYLPHOSPHONATE N-ACETYLTRANSFERASE-RELATED-RELATED"/>
    <property type="match status" value="1"/>
</dbReference>
<reference evidence="4 5" key="1">
    <citation type="submission" date="2013-01" db="EMBL/GenBank/DDBJ databases">
        <authorList>
            <person name="Harkins D.M."/>
            <person name="Durkin A.S."/>
            <person name="Brinkac L.M."/>
            <person name="Haft D.H."/>
            <person name="Selengut J.D."/>
            <person name="Sanka R."/>
            <person name="DePew J."/>
            <person name="Purushe J."/>
            <person name="Matthias M.A."/>
            <person name="Vinetz J.M."/>
            <person name="Sutton G.G."/>
            <person name="Nierman W.C."/>
            <person name="Fouts D.E."/>
        </authorList>
    </citation>
    <scope>NUCLEOTIDE SEQUENCE [LARGE SCALE GENOMIC DNA]</scope>
    <source>
        <strain evidence="4 5">HAI1536</strain>
    </source>
</reference>
<keyword evidence="1 4" id="KW-0808">Transferase</keyword>
<dbReference type="InterPro" id="IPR050832">
    <property type="entry name" value="Bact_Acetyltransf"/>
</dbReference>
<proteinExistence type="predicted"/>
<dbReference type="Gene3D" id="3.40.630.30">
    <property type="match status" value="1"/>
</dbReference>
<dbReference type="OrthoDB" id="9792929at2"/>
<dbReference type="RefSeq" id="WP_002180589.1">
    <property type="nucleotide sequence ID" value="NZ_AKWD02000066.1"/>
</dbReference>
<dbReference type="EMBL" id="AKWD02000066">
    <property type="protein sequence ID" value="EMO51743.1"/>
    <property type="molecule type" value="Genomic_DNA"/>
</dbReference>
<evidence type="ECO:0000259" key="3">
    <source>
        <dbReference type="PROSITE" id="PS51186"/>
    </source>
</evidence>
<feature type="domain" description="N-acetyltransferase" evidence="3">
    <location>
        <begin position="1"/>
        <end position="138"/>
    </location>
</feature>
<dbReference type="Proteomes" id="UP000012112">
    <property type="component" value="Unassembled WGS sequence"/>
</dbReference>
<gene>
    <name evidence="4" type="ORF">LEP1GSC172_2460</name>
</gene>
<dbReference type="CDD" id="cd04301">
    <property type="entry name" value="NAT_SF"/>
    <property type="match status" value="1"/>
</dbReference>
<evidence type="ECO:0000313" key="5">
    <source>
        <dbReference type="Proteomes" id="UP000012112"/>
    </source>
</evidence>
<dbReference type="InterPro" id="IPR016181">
    <property type="entry name" value="Acyl_CoA_acyltransferase"/>
</dbReference>
<evidence type="ECO:0000256" key="2">
    <source>
        <dbReference type="ARBA" id="ARBA00023315"/>
    </source>
</evidence>
<sequence>MNIRKAKETDRESIQKLTSLFATSFKTDPDSFNNSFNELLKDSNAIFLVAEENGTPIGYLLGFDHYTLYANGRVSWVEEIFILEDYRRKGFAKNLMTSFEEWGKNRGSKLIGLATRRAKDFYLALGYEESALFFRKLL</sequence>
<evidence type="ECO:0000256" key="1">
    <source>
        <dbReference type="ARBA" id="ARBA00022679"/>
    </source>
</evidence>
<evidence type="ECO:0000313" key="4">
    <source>
        <dbReference type="EMBL" id="EMO51743.1"/>
    </source>
</evidence>
<dbReference type="GO" id="GO:0016747">
    <property type="term" value="F:acyltransferase activity, transferring groups other than amino-acyl groups"/>
    <property type="evidence" value="ECO:0007669"/>
    <property type="project" value="InterPro"/>
</dbReference>
<dbReference type="SUPFAM" id="SSF55729">
    <property type="entry name" value="Acyl-CoA N-acyltransferases (Nat)"/>
    <property type="match status" value="1"/>
</dbReference>
<dbReference type="Pfam" id="PF00583">
    <property type="entry name" value="Acetyltransf_1"/>
    <property type="match status" value="1"/>
</dbReference>